<organism evidence="2 3">
    <name type="scientific">Onychostoma macrolepis</name>
    <dbReference type="NCBI Taxonomy" id="369639"/>
    <lineage>
        <taxon>Eukaryota</taxon>
        <taxon>Metazoa</taxon>
        <taxon>Chordata</taxon>
        <taxon>Craniata</taxon>
        <taxon>Vertebrata</taxon>
        <taxon>Euteleostomi</taxon>
        <taxon>Actinopterygii</taxon>
        <taxon>Neopterygii</taxon>
        <taxon>Teleostei</taxon>
        <taxon>Ostariophysi</taxon>
        <taxon>Cypriniformes</taxon>
        <taxon>Cyprinidae</taxon>
        <taxon>Acrossocheilinae</taxon>
        <taxon>Onychostoma</taxon>
    </lineage>
</organism>
<sequence>MDMCLTADKQWAAPQTVRGLSPVYCPLYISHWLTNHHSGAPVHASLKRIGLKGIQMILCSPMSFAVLCCILWLAAPAFLRSEFKVAYVTERSVYMCPCAQDLAFCEMNSSEFSNCKDQSSVLHRAESPSPVHKKRLTVWYSSPLNVALMLNNSEVRHLSLIQCKPAAEQPVPFEYFTVQRLETLTVSYPFLKPGQSYDIIVGKDRDAPYHEEVRIAVIHSSVLTGKTELKSYTVQTEMMSFPNIFMSRNGLSEMSRIFVTFLY</sequence>
<keyword evidence="1" id="KW-0812">Transmembrane</keyword>
<dbReference type="AlphaFoldDB" id="A0A7J6CDN9"/>
<evidence type="ECO:0000313" key="2">
    <source>
        <dbReference type="EMBL" id="KAF4105418.1"/>
    </source>
</evidence>
<keyword evidence="1" id="KW-1133">Transmembrane helix</keyword>
<evidence type="ECO:0000256" key="1">
    <source>
        <dbReference type="SAM" id="Phobius"/>
    </source>
</evidence>
<comment type="caution">
    <text evidence="2">The sequence shown here is derived from an EMBL/GenBank/DDBJ whole genome shotgun (WGS) entry which is preliminary data.</text>
</comment>
<gene>
    <name evidence="2" type="ORF">G5714_013080</name>
</gene>
<evidence type="ECO:0000313" key="3">
    <source>
        <dbReference type="Proteomes" id="UP000579812"/>
    </source>
</evidence>
<feature type="transmembrane region" description="Helical" evidence="1">
    <location>
        <begin position="56"/>
        <end position="79"/>
    </location>
</feature>
<accession>A0A7J6CDN9</accession>
<protein>
    <submittedName>
        <fullName evidence="2">Uncharacterized protein</fullName>
    </submittedName>
</protein>
<keyword evidence="1" id="KW-0472">Membrane</keyword>
<dbReference type="Pfam" id="PF15137">
    <property type="entry name" value="ECPIP"/>
    <property type="match status" value="1"/>
</dbReference>
<proteinExistence type="predicted"/>
<dbReference type="EMBL" id="JAAMOB010000013">
    <property type="protein sequence ID" value="KAF4105418.1"/>
    <property type="molecule type" value="Genomic_DNA"/>
</dbReference>
<reference evidence="2 3" key="1">
    <citation type="submission" date="2020-04" db="EMBL/GenBank/DDBJ databases">
        <title>Chromosome-level genome assembly of a cyprinid fish Onychostoma macrolepis by integration of Nanopore Sequencing, Bionano and Hi-C technology.</title>
        <authorList>
            <person name="Wang D."/>
        </authorList>
    </citation>
    <scope>NUCLEOTIDE SEQUENCE [LARGE SCALE GENOMIC DNA]</scope>
    <source>
        <strain evidence="2">SWU-2019</strain>
        <tissue evidence="2">Muscle</tissue>
    </source>
</reference>
<name>A0A7J6CDN9_9TELE</name>
<dbReference type="Proteomes" id="UP000579812">
    <property type="component" value="Unassembled WGS sequence"/>
</dbReference>
<dbReference type="InterPro" id="IPR029250">
    <property type="entry name" value="ECPIP"/>
</dbReference>
<keyword evidence="3" id="KW-1185">Reference proteome</keyword>